<evidence type="ECO:0000256" key="1">
    <source>
        <dbReference type="SAM" id="MobiDB-lite"/>
    </source>
</evidence>
<evidence type="ECO:0000256" key="2">
    <source>
        <dbReference type="SAM" id="SignalP"/>
    </source>
</evidence>
<dbReference type="PROSITE" id="PS51820">
    <property type="entry name" value="PA14"/>
    <property type="match status" value="1"/>
</dbReference>
<evidence type="ECO:0000259" key="3">
    <source>
        <dbReference type="PROSITE" id="PS51820"/>
    </source>
</evidence>
<dbReference type="Gene3D" id="2.60.120.1560">
    <property type="match status" value="1"/>
</dbReference>
<feature type="signal peptide" evidence="2">
    <location>
        <begin position="1"/>
        <end position="20"/>
    </location>
</feature>
<dbReference type="EMBL" id="SELW01000331">
    <property type="protein sequence ID" value="TID29139.1"/>
    <property type="molecule type" value="Genomic_DNA"/>
</dbReference>
<dbReference type="InterPro" id="IPR037524">
    <property type="entry name" value="PA14/GLEYA"/>
</dbReference>
<dbReference type="Proteomes" id="UP000307173">
    <property type="component" value="Unassembled WGS sequence"/>
</dbReference>
<organism evidence="4 5">
    <name type="scientific">Pichia inconspicua</name>
    <dbReference type="NCBI Taxonomy" id="52247"/>
    <lineage>
        <taxon>Eukaryota</taxon>
        <taxon>Fungi</taxon>
        <taxon>Dikarya</taxon>
        <taxon>Ascomycota</taxon>
        <taxon>Saccharomycotina</taxon>
        <taxon>Pichiomycetes</taxon>
        <taxon>Pichiales</taxon>
        <taxon>Pichiaceae</taxon>
        <taxon>Pichia</taxon>
    </lineage>
</organism>
<gene>
    <name evidence="4" type="ORF">CANINC_002096</name>
</gene>
<keyword evidence="2" id="KW-0732">Signal</keyword>
<comment type="caution">
    <text evidence="4">The sequence shown here is derived from an EMBL/GenBank/DDBJ whole genome shotgun (WGS) entry which is preliminary data.</text>
</comment>
<feature type="domain" description="PA14" evidence="3">
    <location>
        <begin position="54"/>
        <end position="227"/>
    </location>
</feature>
<keyword evidence="5" id="KW-1185">Reference proteome</keyword>
<feature type="region of interest" description="Disordered" evidence="1">
    <location>
        <begin position="150"/>
        <end position="171"/>
    </location>
</feature>
<evidence type="ECO:0000313" key="4">
    <source>
        <dbReference type="EMBL" id="TID29139.1"/>
    </source>
</evidence>
<name>A0A4T0X1Z5_9ASCO</name>
<evidence type="ECO:0000313" key="5">
    <source>
        <dbReference type="Proteomes" id="UP000307173"/>
    </source>
</evidence>
<dbReference type="Pfam" id="PF10528">
    <property type="entry name" value="GLEYA"/>
    <property type="match status" value="1"/>
</dbReference>
<proteinExistence type="predicted"/>
<reference evidence="4 5" key="1">
    <citation type="journal article" date="2019" name="Front. Genet.">
        <title>Whole-Genome Sequencing of the Opportunistic Yeast Pathogen Candida inconspicua Uncovers Its Hybrid Origin.</title>
        <authorList>
            <person name="Mixao V."/>
            <person name="Hansen A.P."/>
            <person name="Saus E."/>
            <person name="Boekhout T."/>
            <person name="Lass-Florl C."/>
            <person name="Gabaldon T."/>
        </authorList>
    </citation>
    <scope>NUCLEOTIDE SEQUENCE [LARGE SCALE GENOMIC DNA]</scope>
    <source>
        <strain evidence="4 5">CBS 180</strain>
    </source>
</reference>
<feature type="chain" id="PRO_5020195289" description="PA14 domain-containing protein" evidence="2">
    <location>
        <begin position="21"/>
        <end position="2122"/>
    </location>
</feature>
<dbReference type="InterPro" id="IPR018871">
    <property type="entry name" value="GLEYA_adhesin_domain"/>
</dbReference>
<accession>A0A4T0X1Z5</accession>
<dbReference type="OrthoDB" id="4070698at2759"/>
<sequence>MRKFPTNIGLLLTLLRFSCADKPPQTEQSVLGCSFDNPNLSHGFTSAIYQYDTEDATFDALDVVNEGKYLNQPKLGTFSNEDAGFNIATKAIENFGSNFNNPQFIVDDGYFNAPETGLYRFDLQNCDNGAHVLMGTGAFQCCSNSSDSNSNLNSESDLNSNSNTSPFALDFSNDDEDSESHLTAWVHLDKGTFYPFKFVYLNAIVSEDISLKVRLPSGSLYDVADYVFQVSDSDHCSSITDSVNNDQPLYHVENLVRRAAEGGVDLPVVEITDCHNEIRTITCTTEKGAVPYSYEVTSCAMPDYMVGSFGPSVTTGSSSIDGKLVSATITHFVVPSVTCSTVSTLTDAAGTTSYGTCFYGETTVTFEKTSTLVLTTSCSITQGTGGYFANTVSTTTLGIKVPTPVEITNFNVAKFSPVSTYSTILDPTGNTRYPLCYNQFSTLIYGNSMYTTTFLTTSCSFTAANEGTFITRTYDATAVRNNQIYFLHITNTDLASFQPTSTTMSVTNPVGAVGVATCAIQFTNILQQTLSPVSFLTTSCTMPTNIQGDFEAMTTVTSDSRSTYTLTNIVSPSFSPVETNIQMKDYDNKVFQATCNVAFTQGGAIGALVNVPTTSCKMPADITGFFTTELSTTTLGKDKDASAMVVTNTNEPVFEALIPLTNPGGIFNKATCEIQFTTERFETYSVTIPTTSCEMPSTLRGIFETATSSTLVTFGDDPSLVVVTNTNVPSFSPAYTSLSVTNPAGVNGIATCAIQLITQSTNTVTVSIPTTSCEMPESLSGSFTDGLTTISTTVEGNPLNLVVTNTIVPQFAAFITNIEALDLKGHTETGTCQVAFTTLAFATSSTVVPTTSCDMPADISASFVTTTTTTVLTSGTTISAYNILNVVVPTFSASDFTSMVTNPAGTSSTATCHVAFITETYGKSSVSVATTDCEMPEGLGGSFTLATSTTTAALNDGFSFKITVTNTNIAVYDAVQTTLPVTNPAGKHDDATCEIEFTTQAVGTTTVSIPTTSCSMPADLSGTFIVETSTTTYTDGKDVSNLVVTNLINPQYSAAPTTLIVTDSKGQEATASCLINLTQELVETTTVAIPTTTCELPDVLDGFFVAGISTTVYTEGATPSTLTVTNFIVPHFGPIVTTFTFSDPLGKAVSATCDINMTRVTTAGTTIALPTTSCDKPEKPVLDFVARTSTKVVSHDGNTATITVTNTALPSFPAAEQTISITDLTGHTEAVTCAVAFTEIDVLQSITLLATTSCSMPEDIQGTFSAATSTATVSNGDSTTVVTLTNINEPHFSSVSTTMVVVDPTSVTGEAACVIDATSITTAGKTVMVPTTSCQMPEKMSGTFNSITSSTVFSGIAITVTNTNVPTFAAVMTVVTVLDPAGKPVEASCRIQITVSLSTAVVATTSCSLSTDVMGTVEAKVSTTVLSADGKESPVTFTNVDAFKFSPVEVLTTVTNPAGVTGKATCAIAFTENTAFSSTFSIPTTSCAMPSELSGKFVKELSTTSVTSGTSISTIVVTNVDVPSFTPNPSQSSASLRSSVSLRSSASLRSSVSLKSSASLKSITSLSLTSVPPHTQLPSNTPSSYTTTLPFSSTPSSVNPLPSSNRASSSNTPSLSFITITDPKGNVGQATCEINPTIVSIDSLEFAIPTTSCVMPVSLSGSFVAEISTTTYSSDDTVAMLTLTNWNHPSFPVATVPLPVTDPAGKVVDATCAVSVTEIDVGVTTVTIPTTSCELPSSVVGVFVAHTSTTVITIYLTSTVGVTATPLATVTQLKKRFDKREMITVTKPIITTYSSIVTTLTITNYDRVQYGGFTTSMTFADPTGGSNQAVCKVDLTAVAYAATSTVLPTTSCTFEDNKSASFVTYPSTTIITNGKDQYTVSVVNTNVPKFQPVVTIITLTDKNLEKVAATCDIDFTSVTVDTYTISVPTTSCEMPEGVTGTFIEKTSVTVVVEGTITSTIAVTNVNEPSISGVHEYTTTLTNTQGDVITATCSIGSTSVPVLETAIFVPTTLCSMPENVEGSFEKEVSTTVYSTKEYTTTITVTNATSAKSWAGKAATLTVTTTVANVVCSHTSTTTTSTLSTNHTQDTRTFYTTYITYIPSLTHQTPRIHTSIHPLVPSTA</sequence>
<feature type="compositionally biased region" description="Low complexity" evidence="1">
    <location>
        <begin position="1581"/>
        <end position="1614"/>
    </location>
</feature>
<feature type="region of interest" description="Disordered" evidence="1">
    <location>
        <begin position="1571"/>
        <end position="1614"/>
    </location>
</feature>
<protein>
    <recommendedName>
        <fullName evidence="3">PA14 domain-containing protein</fullName>
    </recommendedName>
</protein>
<feature type="compositionally biased region" description="Low complexity" evidence="1">
    <location>
        <begin position="150"/>
        <end position="165"/>
    </location>
</feature>